<protein>
    <submittedName>
        <fullName evidence="9">MFS transporter</fullName>
    </submittedName>
</protein>
<keyword evidence="2" id="KW-0813">Transport</keyword>
<keyword evidence="4 8" id="KW-0812">Transmembrane</keyword>
<dbReference type="RefSeq" id="WP_285341385.1">
    <property type="nucleotide sequence ID" value="NZ_JASITI010000009.1"/>
</dbReference>
<organism evidence="9 10">
    <name type="scientific">Streptomyces katrae</name>
    <dbReference type="NCBI Taxonomy" id="68223"/>
    <lineage>
        <taxon>Bacteria</taxon>
        <taxon>Bacillati</taxon>
        <taxon>Actinomycetota</taxon>
        <taxon>Actinomycetes</taxon>
        <taxon>Kitasatosporales</taxon>
        <taxon>Streptomycetaceae</taxon>
        <taxon>Streptomyces</taxon>
    </lineage>
</organism>
<dbReference type="EMBL" id="JASITI010000009">
    <property type="protein sequence ID" value="MDK9495876.1"/>
    <property type="molecule type" value="Genomic_DNA"/>
</dbReference>
<reference evidence="9 10" key="1">
    <citation type="submission" date="2023-05" db="EMBL/GenBank/DDBJ databases">
        <title>Sequencing and Assembly of Streptomyces sp. NP73.</title>
        <authorList>
            <person name="Konwar A.N."/>
            <person name="Saikia K."/>
            <person name="Thakur D."/>
        </authorList>
    </citation>
    <scope>NUCLEOTIDE SEQUENCE [LARGE SCALE GENOMIC DNA]</scope>
    <source>
        <strain evidence="9 10">NP73</strain>
    </source>
</reference>
<sequence length="505" mass="52845">MKPRLTLINRDYTRLWFGQAVSSVGDAVFNTTLVLWVATVLAKGESWAPLAVSGIVLASSIAVLVIGPLAGVFVDRWDKLATMLRTEVLRGAVVALLTVVTFLPADALPAGVWLALIYTTVLLLNAAGQFFSPARFAVLADLVSGDADRARAAGIGQATGETAWIIGPPLAAPLLFTAGLQWALLFNGLTYALSYVAIRSIRVPGPGTGSAGPGCARGPAKRQGPGLRREFTEGLRFFAGSRFLVTLLLLSAIGQFGTGALGTLNVFFATDNLHADADLYGYLGMAMGAGGITGALAGGRAVQWLGARRTTWIALLVSGVLLVAYSRQTGFAGGVALLFVFTVPLTMLNTAMSPLLLAAAPPEYRGRVMAVFYPVTRLASMLSAVLSGWLAGSLLQDVGGSLGGLRFGPVDTVIAASGLIVLLAGFFAMAALPGTEGSASRPKTRPSGHGTRRELPTRQTTDMPGTETAHPESHERAEVVAHRDDEEPAGRHGIDDSGELRPTER</sequence>
<feature type="transmembrane region" description="Helical" evidence="8">
    <location>
        <begin position="279"/>
        <end position="298"/>
    </location>
</feature>
<feature type="transmembrane region" description="Helical" evidence="8">
    <location>
        <begin position="47"/>
        <end position="67"/>
    </location>
</feature>
<gene>
    <name evidence="9" type="ORF">QEZ40_007362</name>
</gene>
<keyword evidence="6 8" id="KW-0472">Membrane</keyword>
<feature type="transmembrane region" description="Helical" evidence="8">
    <location>
        <begin position="334"/>
        <end position="359"/>
    </location>
</feature>
<dbReference type="InterPro" id="IPR011701">
    <property type="entry name" value="MFS"/>
</dbReference>
<feature type="compositionally biased region" description="Basic and acidic residues" evidence="7">
    <location>
        <begin position="469"/>
        <end position="505"/>
    </location>
</feature>
<evidence type="ECO:0000313" key="9">
    <source>
        <dbReference type="EMBL" id="MDK9495876.1"/>
    </source>
</evidence>
<keyword evidence="10" id="KW-1185">Reference proteome</keyword>
<name>A0ABT7GRI2_9ACTN</name>
<dbReference type="PANTHER" id="PTHR43266">
    <property type="entry name" value="MACROLIDE-EFFLUX PROTEIN"/>
    <property type="match status" value="1"/>
</dbReference>
<accession>A0ABT7GRI2</accession>
<dbReference type="PANTHER" id="PTHR43266:SF2">
    <property type="entry name" value="MAJOR FACILITATOR SUPERFAMILY (MFS) PROFILE DOMAIN-CONTAINING PROTEIN"/>
    <property type="match status" value="1"/>
</dbReference>
<feature type="transmembrane region" description="Helical" evidence="8">
    <location>
        <begin position="243"/>
        <end position="267"/>
    </location>
</feature>
<feature type="transmembrane region" description="Helical" evidence="8">
    <location>
        <begin position="371"/>
        <end position="392"/>
    </location>
</feature>
<keyword evidence="3" id="KW-1003">Cell membrane</keyword>
<evidence type="ECO:0000256" key="4">
    <source>
        <dbReference type="ARBA" id="ARBA00022692"/>
    </source>
</evidence>
<proteinExistence type="predicted"/>
<dbReference type="SUPFAM" id="SSF103473">
    <property type="entry name" value="MFS general substrate transporter"/>
    <property type="match status" value="1"/>
</dbReference>
<comment type="caution">
    <text evidence="9">The sequence shown here is derived from an EMBL/GenBank/DDBJ whole genome shotgun (WGS) entry which is preliminary data.</text>
</comment>
<feature type="region of interest" description="Disordered" evidence="7">
    <location>
        <begin position="435"/>
        <end position="505"/>
    </location>
</feature>
<feature type="transmembrane region" description="Helical" evidence="8">
    <location>
        <begin position="20"/>
        <end position="41"/>
    </location>
</feature>
<dbReference type="Gene3D" id="1.20.1250.20">
    <property type="entry name" value="MFS general substrate transporter like domains"/>
    <property type="match status" value="2"/>
</dbReference>
<feature type="transmembrane region" description="Helical" evidence="8">
    <location>
        <begin position="412"/>
        <end position="432"/>
    </location>
</feature>
<evidence type="ECO:0000256" key="1">
    <source>
        <dbReference type="ARBA" id="ARBA00004651"/>
    </source>
</evidence>
<evidence type="ECO:0000256" key="6">
    <source>
        <dbReference type="ARBA" id="ARBA00023136"/>
    </source>
</evidence>
<evidence type="ECO:0000313" key="10">
    <source>
        <dbReference type="Proteomes" id="UP001223390"/>
    </source>
</evidence>
<evidence type="ECO:0000256" key="8">
    <source>
        <dbReference type="SAM" id="Phobius"/>
    </source>
</evidence>
<comment type="subcellular location">
    <subcellularLocation>
        <location evidence="1">Cell membrane</location>
        <topology evidence="1">Multi-pass membrane protein</topology>
    </subcellularLocation>
</comment>
<dbReference type="InterPro" id="IPR036259">
    <property type="entry name" value="MFS_trans_sf"/>
</dbReference>
<dbReference type="Proteomes" id="UP001223390">
    <property type="component" value="Unassembled WGS sequence"/>
</dbReference>
<evidence type="ECO:0000256" key="5">
    <source>
        <dbReference type="ARBA" id="ARBA00022989"/>
    </source>
</evidence>
<dbReference type="Pfam" id="PF07690">
    <property type="entry name" value="MFS_1"/>
    <property type="match status" value="1"/>
</dbReference>
<evidence type="ECO:0000256" key="2">
    <source>
        <dbReference type="ARBA" id="ARBA00022448"/>
    </source>
</evidence>
<keyword evidence="5 8" id="KW-1133">Transmembrane helix</keyword>
<evidence type="ECO:0000256" key="7">
    <source>
        <dbReference type="SAM" id="MobiDB-lite"/>
    </source>
</evidence>
<feature type="transmembrane region" description="Helical" evidence="8">
    <location>
        <begin position="310"/>
        <end position="328"/>
    </location>
</feature>
<evidence type="ECO:0000256" key="3">
    <source>
        <dbReference type="ARBA" id="ARBA00022475"/>
    </source>
</evidence>
<dbReference type="CDD" id="cd06173">
    <property type="entry name" value="MFS_MefA_like"/>
    <property type="match status" value="1"/>
</dbReference>